<keyword evidence="5" id="KW-0489">Methyltransferase</keyword>
<evidence type="ECO:0000259" key="3">
    <source>
        <dbReference type="Pfam" id="PF21374"/>
    </source>
</evidence>
<organism evidence="5 6">
    <name type="scientific">Candidatus Ruthenibacterium merdavium</name>
    <dbReference type="NCBI Taxonomy" id="2838752"/>
    <lineage>
        <taxon>Bacteria</taxon>
        <taxon>Bacillati</taxon>
        <taxon>Bacillota</taxon>
        <taxon>Clostridia</taxon>
        <taxon>Eubacteriales</taxon>
        <taxon>Oscillospiraceae</taxon>
        <taxon>Ruthenibacterium</taxon>
    </lineage>
</organism>
<dbReference type="EMBL" id="DWWA01000046">
    <property type="protein sequence ID" value="HJC72882.1"/>
    <property type="molecule type" value="Genomic_DNA"/>
</dbReference>
<comment type="caution">
    <text evidence="5">The sequence shown here is derived from an EMBL/GenBank/DDBJ whole genome shotgun (WGS) entry which is preliminary data.</text>
</comment>
<dbReference type="SUPFAM" id="SSF103657">
    <property type="entry name" value="BAR/IMD domain-like"/>
    <property type="match status" value="1"/>
</dbReference>
<dbReference type="SUPFAM" id="SSF53335">
    <property type="entry name" value="S-adenosyl-L-methionine-dependent methyltransferases"/>
    <property type="match status" value="1"/>
</dbReference>
<dbReference type="PANTHER" id="PTHR43861">
    <property type="entry name" value="TRANS-ACONITATE 2-METHYLTRANSFERASE-RELATED"/>
    <property type="match status" value="1"/>
</dbReference>
<dbReference type="Proteomes" id="UP000823918">
    <property type="component" value="Unassembled WGS sequence"/>
</dbReference>
<sequence length="797" mass="91735">MKEEKYGKYYNASYYLDGCGPDYNDKEYWTGQFQKIAENIVSAFSPKTFLDVGCAYGYLVAALRDLGVEAYGVDVSEYAISQAREDIRAFCYVCNAAEGLPKELPQTFDCISTIEVIEHLYEEDAQPFIKALCQHTDQIIFSSTPDDFKEPSHFNVQQQEYWAKRFAKEGFLHDLNTDVTFLSPQALVFRRQEKDSLRLIEDYEHAARVQKRKLTEHYDEVIRVKDKYIDDLQAIRENETAAADAQKKAHLAELQQQKENYEQQKAQYEQQKAQYEQLLAQEKERYEELSKKEREAVSSALREVVAESYAKIADYQKKIRDLEQLVWSTADERDSLCQTLSSVRLHEHQLQYVHDQIVNSTFWKMTWPARRVVSGAKKLLKGGSRGAEPAPAVGAPALPAAVLTVSCDHVIRAGDYWKRLNRNVQPIDSSLCESEGARLNLVTDSLAANSLFGGVATSLLLATEFVKRHNMPLRIITRDAVTDPKDYYTILELNDIEPPEKVEFFCDADRDANGKRNTKLPVSPDDIFFATSWWSAKAVEKTTLRKRFFYIIQEVETFFYPYGDEHLFCKEVMENQNIDFIVNSSYLWDYFKVNEPNIVKNGVYFEPAFSTSLYQKPTFVEMPKRTLFFYSRPNNPRNLFAHGLLFLDEAIKRGIIDTEKWEICFAGQDVPEVAFCDGSRPTCLGQMSWEEYRSFVKNVDLALSLMYTPHPSYPPYDVAVSGGVVITNKFQNKDSFPSCNNIVLGDLNLDDFMDAMEKAVALAQDMDQRKKNYESMTIQRSWKDTFQNTILKMGELL</sequence>
<dbReference type="Pfam" id="PF08242">
    <property type="entry name" value="Methyltransf_12"/>
    <property type="match status" value="1"/>
</dbReference>
<dbReference type="Gene3D" id="3.40.50.11090">
    <property type="match status" value="1"/>
</dbReference>
<feature type="domain" description="WsaF C-terminal" evidence="4">
    <location>
        <begin position="625"/>
        <end position="756"/>
    </location>
</feature>
<gene>
    <name evidence="5" type="ORF">H9698_08845</name>
</gene>
<name>A0A9D2TLI1_9FIRM</name>
<accession>A0A9D2TLI1</accession>
<dbReference type="InterPro" id="IPR055050">
    <property type="entry name" value="WsaF_C"/>
</dbReference>
<evidence type="ECO:0000256" key="1">
    <source>
        <dbReference type="SAM" id="Coils"/>
    </source>
</evidence>
<dbReference type="CDD" id="cd02440">
    <property type="entry name" value="AdoMet_MTases"/>
    <property type="match status" value="1"/>
</dbReference>
<dbReference type="GO" id="GO:0030247">
    <property type="term" value="F:polysaccharide binding"/>
    <property type="evidence" value="ECO:0007669"/>
    <property type="project" value="InterPro"/>
</dbReference>
<keyword evidence="1" id="KW-0175">Coiled coil</keyword>
<dbReference type="PANTHER" id="PTHR43861:SF6">
    <property type="entry name" value="METHYLTRANSFERASE TYPE 11"/>
    <property type="match status" value="1"/>
</dbReference>
<dbReference type="InterPro" id="IPR048510">
    <property type="entry name" value="WsaF_N"/>
</dbReference>
<keyword evidence="5" id="KW-0808">Transferase</keyword>
<reference evidence="5" key="2">
    <citation type="submission" date="2021-04" db="EMBL/GenBank/DDBJ databases">
        <authorList>
            <person name="Gilroy R."/>
        </authorList>
    </citation>
    <scope>NUCLEOTIDE SEQUENCE</scope>
    <source>
        <strain evidence="5">5933</strain>
    </source>
</reference>
<dbReference type="Pfam" id="PF22772">
    <property type="entry name" value="WsaF_C"/>
    <property type="match status" value="1"/>
</dbReference>
<dbReference type="GO" id="GO:0032259">
    <property type="term" value="P:methylation"/>
    <property type="evidence" value="ECO:0007669"/>
    <property type="project" value="UniProtKB-KW"/>
</dbReference>
<dbReference type="InterPro" id="IPR029063">
    <property type="entry name" value="SAM-dependent_MTases_sf"/>
</dbReference>
<dbReference type="InterPro" id="IPR013217">
    <property type="entry name" value="Methyltransf_12"/>
</dbReference>
<protein>
    <submittedName>
        <fullName evidence="5">Methyltransferase domain-containing protein</fullName>
    </submittedName>
</protein>
<proteinExistence type="predicted"/>
<feature type="domain" description="WsaF N-terminal" evidence="3">
    <location>
        <begin position="438"/>
        <end position="571"/>
    </location>
</feature>
<dbReference type="GO" id="GO:0008168">
    <property type="term" value="F:methyltransferase activity"/>
    <property type="evidence" value="ECO:0007669"/>
    <property type="project" value="UniProtKB-KW"/>
</dbReference>
<dbReference type="Pfam" id="PF21374">
    <property type="entry name" value="WsaF_N"/>
    <property type="match status" value="1"/>
</dbReference>
<evidence type="ECO:0000259" key="2">
    <source>
        <dbReference type="Pfam" id="PF08242"/>
    </source>
</evidence>
<feature type="domain" description="Methyltransferase type 12" evidence="2">
    <location>
        <begin position="50"/>
        <end position="132"/>
    </location>
</feature>
<dbReference type="InterPro" id="IPR027267">
    <property type="entry name" value="AH/BAR_dom_sf"/>
</dbReference>
<dbReference type="Gene3D" id="3.40.50.150">
    <property type="entry name" value="Vaccinia Virus protein VP39"/>
    <property type="match status" value="1"/>
</dbReference>
<reference evidence="5" key="1">
    <citation type="journal article" date="2021" name="PeerJ">
        <title>Extensive microbial diversity within the chicken gut microbiome revealed by metagenomics and culture.</title>
        <authorList>
            <person name="Gilroy R."/>
            <person name="Ravi A."/>
            <person name="Getino M."/>
            <person name="Pursley I."/>
            <person name="Horton D.L."/>
            <person name="Alikhan N.F."/>
            <person name="Baker D."/>
            <person name="Gharbi K."/>
            <person name="Hall N."/>
            <person name="Watson M."/>
            <person name="Adriaenssens E.M."/>
            <person name="Foster-Nyarko E."/>
            <person name="Jarju S."/>
            <person name="Secka A."/>
            <person name="Antonio M."/>
            <person name="Oren A."/>
            <person name="Chaudhuri R.R."/>
            <person name="La Ragione R."/>
            <person name="Hildebrand F."/>
            <person name="Pallen M.J."/>
        </authorList>
    </citation>
    <scope>NUCLEOTIDE SEQUENCE</scope>
    <source>
        <strain evidence="5">5933</strain>
    </source>
</reference>
<evidence type="ECO:0000259" key="4">
    <source>
        <dbReference type="Pfam" id="PF22772"/>
    </source>
</evidence>
<evidence type="ECO:0000313" key="6">
    <source>
        <dbReference type="Proteomes" id="UP000823918"/>
    </source>
</evidence>
<evidence type="ECO:0000313" key="5">
    <source>
        <dbReference type="EMBL" id="HJC72882.1"/>
    </source>
</evidence>
<dbReference type="Gene3D" id="3.40.50.2000">
    <property type="entry name" value="Glycogen Phosphorylase B"/>
    <property type="match status" value="1"/>
</dbReference>
<feature type="coiled-coil region" evidence="1">
    <location>
        <begin position="244"/>
        <end position="325"/>
    </location>
</feature>
<dbReference type="AlphaFoldDB" id="A0A9D2TLI1"/>